<dbReference type="InterPro" id="IPR024253">
    <property type="entry name" value="Phosducin_thioredoxin-like_dom"/>
</dbReference>
<dbReference type="EMBL" id="SDOV01000007">
    <property type="protein sequence ID" value="KAH7639509.1"/>
    <property type="molecule type" value="Genomic_DNA"/>
</dbReference>
<feature type="domain" description="Phosducin" evidence="3">
    <location>
        <begin position="38"/>
        <end position="264"/>
    </location>
</feature>
<dbReference type="InterPro" id="IPR023196">
    <property type="entry name" value="Phosducin_N_dom_sf"/>
</dbReference>
<dbReference type="PANTHER" id="PTHR46052:SF1">
    <property type="entry name" value="PHOSDUCIN-LIKE PROTEIN"/>
    <property type="match status" value="1"/>
</dbReference>
<dbReference type="InterPro" id="IPR036249">
    <property type="entry name" value="Thioredoxin-like_sf"/>
</dbReference>
<dbReference type="SUPFAM" id="SSF52833">
    <property type="entry name" value="Thioredoxin-like"/>
    <property type="match status" value="1"/>
</dbReference>
<dbReference type="AlphaFoldDB" id="A0A922L670"/>
<comment type="similarity">
    <text evidence="1">Belongs to the phosducin family.</text>
</comment>
<keyword evidence="2" id="KW-0597">Phosphoprotein</keyword>
<reference evidence="5" key="4">
    <citation type="journal article" date="2022" name="Res Sq">
        <title>Comparative Genomics Reveals Insights into the Divergent Evolution of Astigmatic Mites and Household Pest Adaptations.</title>
        <authorList>
            <person name="Xiong Q."/>
            <person name="Wan A.T.-Y."/>
            <person name="Liu X.-Y."/>
            <person name="Fung C.S.-H."/>
            <person name="Xiao X."/>
            <person name="Malainual N."/>
            <person name="Hou J."/>
            <person name="Wang L."/>
            <person name="Wang M."/>
            <person name="Yang K."/>
            <person name="Cui Y."/>
            <person name="Leung E."/>
            <person name="Nong W."/>
            <person name="Shin S.-K."/>
            <person name="Au S."/>
            <person name="Jeong K.Y."/>
            <person name="Chew F.T."/>
            <person name="Hui J."/>
            <person name="Leung T.F."/>
            <person name="Tungtrongchitr A."/>
            <person name="Zhong N."/>
            <person name="Liu Z."/>
            <person name="Tsui S."/>
        </authorList>
    </citation>
    <scope>NUCLEOTIDE SEQUENCE</scope>
    <source>
        <strain evidence="5">Derf</strain>
        <tissue evidence="5">Whole organism</tissue>
    </source>
</reference>
<evidence type="ECO:0000313" key="6">
    <source>
        <dbReference type="Proteomes" id="UP000790347"/>
    </source>
</evidence>
<reference evidence="4" key="3">
    <citation type="journal article" date="2021" name="World Allergy Organ. J.">
        <title>Chromosome-level assembly of Dermatophagoides farinae genome and transcriptome reveals two novel allergens Der f 37 and Der f 39.</title>
        <authorList>
            <person name="Chen J."/>
            <person name="Cai Z."/>
            <person name="Fan D."/>
            <person name="Hu J."/>
            <person name="Hou Y."/>
            <person name="He Y."/>
            <person name="Zhang Z."/>
            <person name="Zhao Z."/>
            <person name="Gao P."/>
            <person name="Hu W."/>
            <person name="Sun J."/>
            <person name="Li J."/>
            <person name="Ji K."/>
        </authorList>
    </citation>
    <scope>NUCLEOTIDE SEQUENCE</scope>
    <source>
        <strain evidence="4">JKM2019</strain>
    </source>
</reference>
<comment type="caution">
    <text evidence="5">The sequence shown here is derived from an EMBL/GenBank/DDBJ whole genome shotgun (WGS) entry which is preliminary data.</text>
</comment>
<dbReference type="Pfam" id="PF02114">
    <property type="entry name" value="Phosducin"/>
    <property type="match status" value="1"/>
</dbReference>
<dbReference type="Gene3D" id="1.10.168.10">
    <property type="entry name" value="Phosducin, domain 2"/>
    <property type="match status" value="1"/>
</dbReference>
<keyword evidence="6" id="KW-1185">Reference proteome</keyword>
<dbReference type="GO" id="GO:0008277">
    <property type="term" value="P:regulation of G protein-coupled receptor signaling pathway"/>
    <property type="evidence" value="ECO:0007669"/>
    <property type="project" value="InterPro"/>
</dbReference>
<dbReference type="InterPro" id="IPR001200">
    <property type="entry name" value="Phosducin"/>
</dbReference>
<dbReference type="InterPro" id="IPR051499">
    <property type="entry name" value="Phosducin-like_reg"/>
</dbReference>
<sequence length="285" mass="32499">MSNLDNKLLGEKNHYYCSSSSDDDDDDRSDYREISVQSKIKWEGTSCNTGPKGVIEDFQRYKKFENERRANRVRARLERMKKSASTVKTNVAAMTPATNVTTTAGDLNDLDDENDPFINEYIAKRMKEMLDRYQRSTASKQFGELKHLPSGEAFLKHIDDVQLRTVLIVTHIYNHKIVECNIMNNCLDKLARKYPDVLFCSLDAINVGMSREFTKYGVPALLIYKNGELIGNFVSLGDEFGADFDEKDVEDFLVENNILISSQLISSISVTSNLSKMEKQKQQSK</sequence>
<evidence type="ECO:0000259" key="3">
    <source>
        <dbReference type="Pfam" id="PF02114"/>
    </source>
</evidence>
<evidence type="ECO:0000313" key="5">
    <source>
        <dbReference type="EMBL" id="KAH9521831.1"/>
    </source>
</evidence>
<dbReference type="PANTHER" id="PTHR46052">
    <property type="entry name" value="PHOSDUCIN-LIKE PROTEIN"/>
    <property type="match status" value="1"/>
</dbReference>
<dbReference type="PRINTS" id="PR00677">
    <property type="entry name" value="PHOSDUCIN"/>
</dbReference>
<evidence type="ECO:0000313" key="4">
    <source>
        <dbReference type="EMBL" id="KAH7639509.1"/>
    </source>
</evidence>
<accession>A0A922L670</accession>
<proteinExistence type="inferred from homology"/>
<dbReference type="Proteomes" id="UP000828236">
    <property type="component" value="Unassembled WGS sequence"/>
</dbReference>
<organism evidence="5 6">
    <name type="scientific">Dermatophagoides farinae</name>
    <name type="common">American house dust mite</name>
    <dbReference type="NCBI Taxonomy" id="6954"/>
    <lineage>
        <taxon>Eukaryota</taxon>
        <taxon>Metazoa</taxon>
        <taxon>Ecdysozoa</taxon>
        <taxon>Arthropoda</taxon>
        <taxon>Chelicerata</taxon>
        <taxon>Arachnida</taxon>
        <taxon>Acari</taxon>
        <taxon>Acariformes</taxon>
        <taxon>Sarcoptiformes</taxon>
        <taxon>Astigmata</taxon>
        <taxon>Psoroptidia</taxon>
        <taxon>Analgoidea</taxon>
        <taxon>Pyroglyphidae</taxon>
        <taxon>Dermatophagoidinae</taxon>
        <taxon>Dermatophagoides</taxon>
    </lineage>
</organism>
<evidence type="ECO:0000256" key="2">
    <source>
        <dbReference type="ARBA" id="ARBA00022553"/>
    </source>
</evidence>
<dbReference type="Gene3D" id="3.40.30.10">
    <property type="entry name" value="Glutaredoxin"/>
    <property type="match status" value="1"/>
</dbReference>
<evidence type="ECO:0000256" key="1">
    <source>
        <dbReference type="ARBA" id="ARBA00009686"/>
    </source>
</evidence>
<dbReference type="OrthoDB" id="70588at2759"/>
<gene>
    <name evidence="5" type="ORF">DERF_005457</name>
    <name evidence="4" type="ORF">HUG17_3542</name>
</gene>
<name>A0A922L670_DERFA</name>
<dbReference type="EMBL" id="ASGP02000002">
    <property type="protein sequence ID" value="KAH9521831.1"/>
    <property type="molecule type" value="Genomic_DNA"/>
</dbReference>
<protein>
    <submittedName>
        <fullName evidence="4">Phosducin-like protein</fullName>
    </submittedName>
</protein>
<dbReference type="CDD" id="cd02987">
    <property type="entry name" value="Phd_like_Phd"/>
    <property type="match status" value="1"/>
</dbReference>
<reference evidence="5" key="1">
    <citation type="submission" date="2013-05" db="EMBL/GenBank/DDBJ databases">
        <authorList>
            <person name="Yim A.K.Y."/>
            <person name="Chan T.F."/>
            <person name="Ji K.M."/>
            <person name="Liu X.Y."/>
            <person name="Zhou J.W."/>
            <person name="Li R.Q."/>
            <person name="Yang K.Y."/>
            <person name="Li J."/>
            <person name="Li M."/>
            <person name="Law P.T.W."/>
            <person name="Wu Y.L."/>
            <person name="Cai Z.L."/>
            <person name="Qin H."/>
            <person name="Bao Y."/>
            <person name="Leung R.K.K."/>
            <person name="Ng P.K.S."/>
            <person name="Zou J."/>
            <person name="Zhong X.J."/>
            <person name="Ran P.X."/>
            <person name="Zhong N.S."/>
            <person name="Liu Z.G."/>
            <person name="Tsui S.K.W."/>
        </authorList>
    </citation>
    <scope>NUCLEOTIDE SEQUENCE</scope>
    <source>
        <strain evidence="5">Derf</strain>
        <tissue evidence="5">Whole organism</tissue>
    </source>
</reference>
<reference evidence="4" key="2">
    <citation type="submission" date="2020-06" db="EMBL/GenBank/DDBJ databases">
        <authorList>
            <person name="Ji K."/>
            <person name="Li J."/>
        </authorList>
    </citation>
    <scope>NUCLEOTIDE SEQUENCE</scope>
    <source>
        <strain evidence="4">JKM2019</strain>
        <tissue evidence="4">Whole body</tissue>
    </source>
</reference>
<dbReference type="Proteomes" id="UP000790347">
    <property type="component" value="Unassembled WGS sequence"/>
</dbReference>